<evidence type="ECO:0000256" key="1">
    <source>
        <dbReference type="ARBA" id="ARBA00009981"/>
    </source>
</evidence>
<name>A0A6M5YWJ2_9BACT</name>
<keyword evidence="4" id="KW-1185">Reference proteome</keyword>
<dbReference type="InterPro" id="IPR036165">
    <property type="entry name" value="YefM-like_sf"/>
</dbReference>
<proteinExistence type="inferred from homology"/>
<comment type="function">
    <text evidence="2">Antitoxin component of a type II toxin-antitoxin (TA) system.</text>
</comment>
<dbReference type="KEGG" id="ftj:FTUN_6057"/>
<dbReference type="Proteomes" id="UP000503447">
    <property type="component" value="Chromosome"/>
</dbReference>
<gene>
    <name evidence="3" type="ORF">FTUN_6057</name>
</gene>
<dbReference type="NCBIfam" id="TIGR01552">
    <property type="entry name" value="phd_fam"/>
    <property type="match status" value="1"/>
</dbReference>
<dbReference type="Gene3D" id="3.40.1620.10">
    <property type="entry name" value="YefM-like domain"/>
    <property type="match status" value="1"/>
</dbReference>
<dbReference type="EMBL" id="CP053452">
    <property type="protein sequence ID" value="QJW98467.1"/>
    <property type="molecule type" value="Genomic_DNA"/>
</dbReference>
<organism evidence="3 4">
    <name type="scientific">Frigoriglobus tundricola</name>
    <dbReference type="NCBI Taxonomy" id="2774151"/>
    <lineage>
        <taxon>Bacteria</taxon>
        <taxon>Pseudomonadati</taxon>
        <taxon>Planctomycetota</taxon>
        <taxon>Planctomycetia</taxon>
        <taxon>Gemmatales</taxon>
        <taxon>Gemmataceae</taxon>
        <taxon>Frigoriglobus</taxon>
    </lineage>
</organism>
<reference evidence="4" key="1">
    <citation type="submission" date="2020-05" db="EMBL/GenBank/DDBJ databases">
        <title>Frigoriglobus tundricola gen. nov., sp. nov., a psychrotolerant cellulolytic planctomycete of the family Gemmataceae with two divergent copies of 16S rRNA gene.</title>
        <authorList>
            <person name="Kulichevskaya I.S."/>
            <person name="Ivanova A.A."/>
            <person name="Naumoff D.G."/>
            <person name="Beletsky A.V."/>
            <person name="Rijpstra W.I.C."/>
            <person name="Sinninghe Damste J.S."/>
            <person name="Mardanov A.V."/>
            <person name="Ravin N.V."/>
            <person name="Dedysh S.N."/>
        </authorList>
    </citation>
    <scope>NUCLEOTIDE SEQUENCE [LARGE SCALE GENOMIC DNA]</scope>
    <source>
        <strain evidence="4">PL17</strain>
    </source>
</reference>
<evidence type="ECO:0000313" key="4">
    <source>
        <dbReference type="Proteomes" id="UP000503447"/>
    </source>
</evidence>
<protein>
    <recommendedName>
        <fullName evidence="2">Antitoxin</fullName>
    </recommendedName>
</protein>
<dbReference type="Pfam" id="PF02604">
    <property type="entry name" value="PhdYeFM_antitox"/>
    <property type="match status" value="1"/>
</dbReference>
<sequence length="94" mass="10491">MLNSAVGDNMVRISSGELQRKIGHIQDLALAQPVTITTNGRDRLVLLSAEEYRRLKRRDRQVMGLEDFTAADLEALRNVRPSTAAAAFDHEVTE</sequence>
<comment type="similarity">
    <text evidence="1 2">Belongs to the phD/YefM antitoxin family.</text>
</comment>
<dbReference type="AlphaFoldDB" id="A0A6M5YWJ2"/>
<evidence type="ECO:0000313" key="3">
    <source>
        <dbReference type="EMBL" id="QJW98467.1"/>
    </source>
</evidence>
<evidence type="ECO:0000256" key="2">
    <source>
        <dbReference type="RuleBase" id="RU362080"/>
    </source>
</evidence>
<dbReference type="InterPro" id="IPR006442">
    <property type="entry name" value="Antitoxin_Phd/YefM"/>
</dbReference>
<dbReference type="SUPFAM" id="SSF143120">
    <property type="entry name" value="YefM-like"/>
    <property type="match status" value="1"/>
</dbReference>
<accession>A0A6M5YWJ2</accession>